<dbReference type="EC" id="1.97.1.-" evidence="12"/>
<dbReference type="Gene3D" id="3.20.20.70">
    <property type="entry name" value="Aldolase class I"/>
    <property type="match status" value="1"/>
</dbReference>
<dbReference type="Proteomes" id="UP001516588">
    <property type="component" value="Unassembled WGS sequence"/>
</dbReference>
<evidence type="ECO:0000256" key="10">
    <source>
        <dbReference type="ARBA" id="ARBA00023014"/>
    </source>
</evidence>
<proteinExistence type="inferred from homology"/>
<dbReference type="InterPro" id="IPR001989">
    <property type="entry name" value="Radical_activat_CS"/>
</dbReference>
<dbReference type="SFLD" id="SFLDF00299">
    <property type="entry name" value="anaerobic_ribonucleoside-triph"/>
    <property type="match status" value="1"/>
</dbReference>
<dbReference type="SFLD" id="SFLDG01066">
    <property type="entry name" value="organic_radical-activating_enz"/>
    <property type="match status" value="1"/>
</dbReference>
<feature type="domain" description="Radical SAM core" evidence="13">
    <location>
        <begin position="15"/>
        <end position="169"/>
    </location>
</feature>
<dbReference type="InterPro" id="IPR013785">
    <property type="entry name" value="Aldolase_TIM"/>
</dbReference>
<evidence type="ECO:0000256" key="11">
    <source>
        <dbReference type="ARBA" id="ARBA00047365"/>
    </source>
</evidence>
<evidence type="ECO:0000313" key="15">
    <source>
        <dbReference type="Proteomes" id="UP001516588"/>
    </source>
</evidence>
<dbReference type="EMBL" id="JADCKA010000011">
    <property type="protein sequence ID" value="MBE5035921.1"/>
    <property type="molecule type" value="Genomic_DNA"/>
</dbReference>
<keyword evidence="15" id="KW-1185">Reference proteome</keyword>
<dbReference type="SFLD" id="SFLDG01063">
    <property type="entry name" value="activating_enzymes__group_1"/>
    <property type="match status" value="1"/>
</dbReference>
<evidence type="ECO:0000256" key="3">
    <source>
        <dbReference type="ARBA" id="ARBA00009777"/>
    </source>
</evidence>
<evidence type="ECO:0000256" key="5">
    <source>
        <dbReference type="ARBA" id="ARBA00022485"/>
    </source>
</evidence>
<comment type="similarity">
    <text evidence="3 12">Belongs to the organic radical-activating enzymes family.</text>
</comment>
<dbReference type="PIRSF" id="PIRSF000368">
    <property type="entry name" value="NrdG"/>
    <property type="match status" value="1"/>
</dbReference>
<sequence length="169" mass="18775">MSSLRLAGIIRESITDGPGIRFTVFAQGCPHGCFKCHNPQTWDFDGGTDVEVDKIAKKVMENPMIKGVTFSGGEPFCQAEGFLELAKILKEKGIDIVIFTGYLYEELLESEDKNIHELLKEAWLVIDGPFDNDKKDISLKFRGSSNQRIIDSAASIKAGKIILANEYMV</sequence>
<comment type="function">
    <text evidence="2 12">Activation of anaerobic ribonucleoside-triphosphate reductase under anaerobic conditions by generation of an organic free radical, using S-adenosylmethionine and reduced flavodoxin as cosubstrates to produce 5'-deoxy-adenosine.</text>
</comment>
<organism evidence="14 15">
    <name type="scientific">Gallibacter intestinalis</name>
    <dbReference type="NCBI Taxonomy" id="2779356"/>
    <lineage>
        <taxon>Bacteria</taxon>
        <taxon>Bacillati</taxon>
        <taxon>Bacillota</taxon>
        <taxon>Clostridia</taxon>
        <taxon>Eubacteriales</taxon>
        <taxon>Eubacteriaceae</taxon>
        <taxon>Gallibacter</taxon>
    </lineage>
</organism>
<evidence type="ECO:0000256" key="9">
    <source>
        <dbReference type="ARBA" id="ARBA00023004"/>
    </source>
</evidence>
<evidence type="ECO:0000256" key="12">
    <source>
        <dbReference type="PIRNR" id="PIRNR000368"/>
    </source>
</evidence>
<keyword evidence="6" id="KW-0949">S-adenosyl-L-methionine</keyword>
<reference evidence="14 15" key="1">
    <citation type="submission" date="2020-10" db="EMBL/GenBank/DDBJ databases">
        <title>ChiBAC.</title>
        <authorList>
            <person name="Zenner C."/>
            <person name="Hitch T.C.A."/>
            <person name="Clavel T."/>
        </authorList>
    </citation>
    <scope>NUCLEOTIDE SEQUENCE [LARGE SCALE GENOMIC DNA]</scope>
    <source>
        <strain evidence="14 15">DSM 108706</strain>
    </source>
</reference>
<evidence type="ECO:0000256" key="6">
    <source>
        <dbReference type="ARBA" id="ARBA00022691"/>
    </source>
</evidence>
<evidence type="ECO:0000256" key="4">
    <source>
        <dbReference type="ARBA" id="ARBA00014281"/>
    </source>
</evidence>
<dbReference type="SUPFAM" id="SSF102114">
    <property type="entry name" value="Radical SAM enzymes"/>
    <property type="match status" value="1"/>
</dbReference>
<keyword evidence="9" id="KW-0408">Iron</keyword>
<dbReference type="NCBIfam" id="TIGR02491">
    <property type="entry name" value="NrdG"/>
    <property type="match status" value="1"/>
</dbReference>
<evidence type="ECO:0000259" key="13">
    <source>
        <dbReference type="PROSITE" id="PS51918"/>
    </source>
</evidence>
<accession>A0ABR9QYK2</accession>
<evidence type="ECO:0000256" key="1">
    <source>
        <dbReference type="ARBA" id="ARBA00001966"/>
    </source>
</evidence>
<keyword evidence="5" id="KW-0004">4Fe-4S</keyword>
<dbReference type="PROSITE" id="PS01087">
    <property type="entry name" value="RADICAL_ACTIVATING"/>
    <property type="match status" value="1"/>
</dbReference>
<gene>
    <name evidence="14" type="primary">nrdG</name>
    <name evidence="14" type="ORF">INF20_06505</name>
</gene>
<dbReference type="RefSeq" id="WP_226385569.1">
    <property type="nucleotide sequence ID" value="NZ_JADCKA010000011.1"/>
</dbReference>
<protein>
    <recommendedName>
        <fullName evidence="4 12">Anaerobic ribonucleoside-triphosphate reductase-activating protein</fullName>
        <ecNumber evidence="12">1.97.1.-</ecNumber>
    </recommendedName>
</protein>
<evidence type="ECO:0000313" key="14">
    <source>
        <dbReference type="EMBL" id="MBE5035921.1"/>
    </source>
</evidence>
<dbReference type="CDD" id="cd01335">
    <property type="entry name" value="Radical_SAM"/>
    <property type="match status" value="1"/>
</dbReference>
<dbReference type="Pfam" id="PF13353">
    <property type="entry name" value="Fer4_12"/>
    <property type="match status" value="1"/>
</dbReference>
<dbReference type="SFLD" id="SFLDS00029">
    <property type="entry name" value="Radical_SAM"/>
    <property type="match status" value="1"/>
</dbReference>
<comment type="catalytic activity">
    <reaction evidence="11">
        <text>glycyl-[protein] + reduced [flavodoxin] + S-adenosyl-L-methionine = glycin-2-yl radical-[protein] + semiquinone [flavodoxin] + 5'-deoxyadenosine + L-methionine + H(+)</text>
        <dbReference type="Rhea" id="RHEA:61976"/>
        <dbReference type="Rhea" id="RHEA-COMP:10622"/>
        <dbReference type="Rhea" id="RHEA-COMP:14480"/>
        <dbReference type="Rhea" id="RHEA-COMP:15993"/>
        <dbReference type="Rhea" id="RHEA-COMP:15994"/>
        <dbReference type="ChEBI" id="CHEBI:15378"/>
        <dbReference type="ChEBI" id="CHEBI:17319"/>
        <dbReference type="ChEBI" id="CHEBI:29947"/>
        <dbReference type="ChEBI" id="CHEBI:32722"/>
        <dbReference type="ChEBI" id="CHEBI:57618"/>
        <dbReference type="ChEBI" id="CHEBI:57844"/>
        <dbReference type="ChEBI" id="CHEBI:59789"/>
        <dbReference type="ChEBI" id="CHEBI:140311"/>
    </reaction>
</comment>
<keyword evidence="7" id="KW-0479">Metal-binding</keyword>
<dbReference type="PROSITE" id="PS51918">
    <property type="entry name" value="RADICAL_SAM"/>
    <property type="match status" value="1"/>
</dbReference>
<dbReference type="InterPro" id="IPR012837">
    <property type="entry name" value="NrdG"/>
</dbReference>
<comment type="caution">
    <text evidence="14">The sequence shown here is derived from an EMBL/GenBank/DDBJ whole genome shotgun (WGS) entry which is preliminary data.</text>
</comment>
<evidence type="ECO:0000256" key="8">
    <source>
        <dbReference type="ARBA" id="ARBA00023002"/>
    </source>
</evidence>
<dbReference type="PANTHER" id="PTHR30352:SF2">
    <property type="entry name" value="ANAEROBIC RIBONUCLEOSIDE-TRIPHOSPHATE REDUCTASE-ACTIVATING PROTEIN"/>
    <property type="match status" value="1"/>
</dbReference>
<keyword evidence="10" id="KW-0411">Iron-sulfur</keyword>
<name>A0ABR9QYK2_9FIRM</name>
<dbReference type="InterPro" id="IPR058240">
    <property type="entry name" value="rSAM_sf"/>
</dbReference>
<dbReference type="InterPro" id="IPR034457">
    <property type="entry name" value="Organic_radical-activating"/>
</dbReference>
<comment type="cofactor">
    <cofactor evidence="1">
        <name>[4Fe-4S] cluster</name>
        <dbReference type="ChEBI" id="CHEBI:49883"/>
    </cofactor>
</comment>
<evidence type="ECO:0000256" key="7">
    <source>
        <dbReference type="ARBA" id="ARBA00022723"/>
    </source>
</evidence>
<evidence type="ECO:0000256" key="2">
    <source>
        <dbReference type="ARBA" id="ARBA00003852"/>
    </source>
</evidence>
<dbReference type="InterPro" id="IPR007197">
    <property type="entry name" value="rSAM"/>
</dbReference>
<keyword evidence="8 12" id="KW-0560">Oxidoreductase</keyword>
<dbReference type="PANTHER" id="PTHR30352">
    <property type="entry name" value="PYRUVATE FORMATE-LYASE-ACTIVATING ENZYME"/>
    <property type="match status" value="1"/>
</dbReference>